<keyword evidence="4" id="KW-1185">Reference proteome</keyword>
<reference evidence="4" key="1">
    <citation type="journal article" date="2019" name="Int. J. Syst. Evol. Microbiol.">
        <title>The Global Catalogue of Microorganisms (GCM) 10K type strain sequencing project: providing services to taxonomists for standard genome sequencing and annotation.</title>
        <authorList>
            <consortium name="The Broad Institute Genomics Platform"/>
            <consortium name="The Broad Institute Genome Sequencing Center for Infectious Disease"/>
            <person name="Wu L."/>
            <person name="Ma J."/>
        </authorList>
    </citation>
    <scope>NUCLEOTIDE SEQUENCE [LARGE SCALE GENOMIC DNA]</scope>
    <source>
        <strain evidence="4">JCM 17543</strain>
    </source>
</reference>
<keyword evidence="1" id="KW-0732">Signal</keyword>
<dbReference type="Pfam" id="PF10988">
    <property type="entry name" value="DUF2807"/>
    <property type="match status" value="1"/>
</dbReference>
<gene>
    <name evidence="3" type="ORF">GCM10022276_26030</name>
</gene>
<dbReference type="EMBL" id="BAABBM010000001">
    <property type="protein sequence ID" value="GAA3906301.1"/>
    <property type="molecule type" value="Genomic_DNA"/>
</dbReference>
<feature type="domain" description="Putative auto-transporter adhesin head GIN" evidence="2">
    <location>
        <begin position="116"/>
        <end position="171"/>
    </location>
</feature>
<protein>
    <recommendedName>
        <fullName evidence="2">Putative auto-transporter adhesin head GIN domain-containing protein</fullName>
    </recommendedName>
</protein>
<proteinExistence type="predicted"/>
<accession>A0ABP7LRZ8</accession>
<dbReference type="InterPro" id="IPR021255">
    <property type="entry name" value="DUF2807"/>
</dbReference>
<dbReference type="Gene3D" id="2.160.20.120">
    <property type="match status" value="2"/>
</dbReference>
<feature type="chain" id="PRO_5046180508" description="Putative auto-transporter adhesin head GIN domain-containing protein" evidence="1">
    <location>
        <begin position="21"/>
        <end position="187"/>
    </location>
</feature>
<evidence type="ECO:0000256" key="1">
    <source>
        <dbReference type="SAM" id="SignalP"/>
    </source>
</evidence>
<evidence type="ECO:0000313" key="3">
    <source>
        <dbReference type="EMBL" id="GAA3906301.1"/>
    </source>
</evidence>
<sequence length="187" mass="18926">MRSIVPLFAFALAAAAPAIAAENIPVAAFKNVELRGGGEVVLVPGPTQQVTILDGSSAYTRFSVEADHRLRIDACNNRCPQHYRLRIEIQSPTVPGVGVRGGGSIRAQSGFAPQGNVAAGVDGGGTIDLRAVDGSSVAAGINGGGVIMVRARGTLAAGVNGGGEVRYWGNPQVTSAIQGGGLVRRGG</sequence>
<name>A0ABP7LRZ8_9SPHN</name>
<organism evidence="3 4">
    <name type="scientific">Sphingomonas limnosediminicola</name>
    <dbReference type="NCBI Taxonomy" id="940133"/>
    <lineage>
        <taxon>Bacteria</taxon>
        <taxon>Pseudomonadati</taxon>
        <taxon>Pseudomonadota</taxon>
        <taxon>Alphaproteobacteria</taxon>
        <taxon>Sphingomonadales</taxon>
        <taxon>Sphingomonadaceae</taxon>
        <taxon>Sphingomonas</taxon>
    </lineage>
</organism>
<feature type="signal peptide" evidence="1">
    <location>
        <begin position="1"/>
        <end position="20"/>
    </location>
</feature>
<dbReference type="Proteomes" id="UP001500827">
    <property type="component" value="Unassembled WGS sequence"/>
</dbReference>
<evidence type="ECO:0000313" key="4">
    <source>
        <dbReference type="Proteomes" id="UP001500827"/>
    </source>
</evidence>
<comment type="caution">
    <text evidence="3">The sequence shown here is derived from an EMBL/GenBank/DDBJ whole genome shotgun (WGS) entry which is preliminary data.</text>
</comment>
<dbReference type="RefSeq" id="WP_344700127.1">
    <property type="nucleotide sequence ID" value="NZ_BAABBM010000001.1"/>
</dbReference>
<evidence type="ECO:0000259" key="2">
    <source>
        <dbReference type="Pfam" id="PF10988"/>
    </source>
</evidence>